<dbReference type="PANTHER" id="PTHR23505">
    <property type="entry name" value="SPINSTER"/>
    <property type="match status" value="1"/>
</dbReference>
<evidence type="ECO:0000256" key="5">
    <source>
        <dbReference type="ARBA" id="ARBA00023136"/>
    </source>
</evidence>
<protein>
    <submittedName>
        <fullName evidence="9">MFS transporter</fullName>
    </submittedName>
</protein>
<dbReference type="SUPFAM" id="SSF103473">
    <property type="entry name" value="MFS general substrate transporter"/>
    <property type="match status" value="1"/>
</dbReference>
<evidence type="ECO:0000256" key="2">
    <source>
        <dbReference type="ARBA" id="ARBA00022448"/>
    </source>
</evidence>
<sequence length="149" mass="16528">MRQTSPQDNETDAPLPDPQQYGDSERPGDRKYAVYVLCVLTFVYLLNYLDRQLLAIVAEDVKADLNISDADLGFLYGTAFAVFYAIFGIPLGRLADIWNRKNLISVGVTFWSVMTALSGMARGFTPLAICRFGVGLGEASEPPRDCRRP</sequence>
<name>A0ABX7KBY2_9SPHN</name>
<feature type="region of interest" description="Disordered" evidence="6">
    <location>
        <begin position="1"/>
        <end position="26"/>
    </location>
</feature>
<dbReference type="RefSeq" id="WP_205445066.1">
    <property type="nucleotide sequence ID" value="NZ_CP061510.1"/>
</dbReference>
<evidence type="ECO:0000313" key="10">
    <source>
        <dbReference type="Proteomes" id="UP000663637"/>
    </source>
</evidence>
<dbReference type="InterPro" id="IPR044770">
    <property type="entry name" value="MFS_spinster-like"/>
</dbReference>
<dbReference type="Proteomes" id="UP000663637">
    <property type="component" value="Chromosome"/>
</dbReference>
<gene>
    <name evidence="9" type="ORF">IDJ81_06790</name>
</gene>
<feature type="domain" description="Major facilitator superfamily (MFS) profile" evidence="8">
    <location>
        <begin position="36"/>
        <end position="149"/>
    </location>
</feature>
<dbReference type="PROSITE" id="PS50850">
    <property type="entry name" value="MFS"/>
    <property type="match status" value="1"/>
</dbReference>
<organism evidence="9 10">
    <name type="scientific">Tsuneonella flava</name>
    <dbReference type="NCBI Taxonomy" id="2055955"/>
    <lineage>
        <taxon>Bacteria</taxon>
        <taxon>Pseudomonadati</taxon>
        <taxon>Pseudomonadota</taxon>
        <taxon>Alphaproteobacteria</taxon>
        <taxon>Sphingomonadales</taxon>
        <taxon>Erythrobacteraceae</taxon>
        <taxon>Tsuneonella</taxon>
    </lineage>
</organism>
<dbReference type="Gene3D" id="1.20.1250.20">
    <property type="entry name" value="MFS general substrate transporter like domains"/>
    <property type="match status" value="1"/>
</dbReference>
<dbReference type="InterPro" id="IPR020846">
    <property type="entry name" value="MFS_dom"/>
</dbReference>
<feature type="transmembrane region" description="Helical" evidence="7">
    <location>
        <begin position="70"/>
        <end position="91"/>
    </location>
</feature>
<keyword evidence="5 7" id="KW-0472">Membrane</keyword>
<dbReference type="InterPro" id="IPR036259">
    <property type="entry name" value="MFS_trans_sf"/>
</dbReference>
<dbReference type="PANTHER" id="PTHR23505:SF79">
    <property type="entry name" value="PROTEIN SPINSTER"/>
    <property type="match status" value="1"/>
</dbReference>
<keyword evidence="2" id="KW-0813">Transport</keyword>
<evidence type="ECO:0000259" key="8">
    <source>
        <dbReference type="PROSITE" id="PS50850"/>
    </source>
</evidence>
<evidence type="ECO:0000256" key="1">
    <source>
        <dbReference type="ARBA" id="ARBA00004141"/>
    </source>
</evidence>
<evidence type="ECO:0000313" key="9">
    <source>
        <dbReference type="EMBL" id="QSB45789.1"/>
    </source>
</evidence>
<proteinExistence type="predicted"/>
<dbReference type="InterPro" id="IPR011701">
    <property type="entry name" value="MFS"/>
</dbReference>
<keyword evidence="4 7" id="KW-1133">Transmembrane helix</keyword>
<evidence type="ECO:0000256" key="7">
    <source>
        <dbReference type="SAM" id="Phobius"/>
    </source>
</evidence>
<evidence type="ECO:0000256" key="3">
    <source>
        <dbReference type="ARBA" id="ARBA00022692"/>
    </source>
</evidence>
<dbReference type="Pfam" id="PF07690">
    <property type="entry name" value="MFS_1"/>
    <property type="match status" value="1"/>
</dbReference>
<feature type="transmembrane region" description="Helical" evidence="7">
    <location>
        <begin position="32"/>
        <end position="49"/>
    </location>
</feature>
<evidence type="ECO:0000256" key="6">
    <source>
        <dbReference type="SAM" id="MobiDB-lite"/>
    </source>
</evidence>
<reference evidence="9 10" key="1">
    <citation type="submission" date="2020-09" db="EMBL/GenBank/DDBJ databases">
        <title>Complete genome sequence of altererythrobacter flavus SS-21NJ, isolated from Dongying oil sludge in Shandong province.</title>
        <authorList>
            <person name="Sun S."/>
            <person name="Zhang Z."/>
        </authorList>
    </citation>
    <scope>NUCLEOTIDE SEQUENCE [LARGE SCALE GENOMIC DNA]</scope>
    <source>
        <strain evidence="9 10">SS-21NJ</strain>
    </source>
</reference>
<accession>A0ABX7KBY2</accession>
<feature type="transmembrane region" description="Helical" evidence="7">
    <location>
        <begin position="103"/>
        <end position="121"/>
    </location>
</feature>
<keyword evidence="3 7" id="KW-0812">Transmembrane</keyword>
<dbReference type="EMBL" id="CP061510">
    <property type="protein sequence ID" value="QSB45789.1"/>
    <property type="molecule type" value="Genomic_DNA"/>
</dbReference>
<comment type="subcellular location">
    <subcellularLocation>
        <location evidence="1">Membrane</location>
        <topology evidence="1">Multi-pass membrane protein</topology>
    </subcellularLocation>
</comment>
<keyword evidence="10" id="KW-1185">Reference proteome</keyword>
<evidence type="ECO:0000256" key="4">
    <source>
        <dbReference type="ARBA" id="ARBA00022989"/>
    </source>
</evidence>